<dbReference type="SUPFAM" id="SSF51905">
    <property type="entry name" value="FAD/NAD(P)-binding domain"/>
    <property type="match status" value="1"/>
</dbReference>
<feature type="binding site" evidence="3">
    <location>
        <begin position="29"/>
        <end position="30"/>
    </location>
    <ligand>
        <name>FAD</name>
        <dbReference type="ChEBI" id="CHEBI:57692"/>
    </ligand>
</feature>
<evidence type="ECO:0000259" key="4">
    <source>
        <dbReference type="Pfam" id="PF01593"/>
    </source>
</evidence>
<dbReference type="InterPro" id="IPR002937">
    <property type="entry name" value="Amino_oxidase"/>
</dbReference>
<name>A0A0X8JHA9_9BACT</name>
<reference evidence="6" key="1">
    <citation type="submission" date="2016-02" db="EMBL/GenBank/DDBJ databases">
        <authorList>
            <person name="Holder M.E."/>
            <person name="Ajami N.J."/>
            <person name="Petrosino J.F."/>
        </authorList>
    </citation>
    <scope>NUCLEOTIDE SEQUENCE [LARGE SCALE GENOMIC DNA]</scope>
    <source>
        <strain evidence="6">CCUG 45958</strain>
    </source>
</reference>
<dbReference type="PRINTS" id="PR00757">
    <property type="entry name" value="AMINEOXDASEF"/>
</dbReference>
<dbReference type="EMBL" id="CP014229">
    <property type="protein sequence ID" value="AMD88646.1"/>
    <property type="molecule type" value="Genomic_DNA"/>
</dbReference>
<evidence type="ECO:0000313" key="5">
    <source>
        <dbReference type="EMBL" id="AMD88646.1"/>
    </source>
</evidence>
<dbReference type="Proteomes" id="UP000069241">
    <property type="component" value="Chromosome"/>
</dbReference>
<dbReference type="Gene3D" id="3.90.660.10">
    <property type="match status" value="1"/>
</dbReference>
<evidence type="ECO:0000256" key="3">
    <source>
        <dbReference type="PIRSR" id="PIRSR601613-1"/>
    </source>
</evidence>
<comment type="cofactor">
    <cofactor evidence="1">
        <name>FAD</name>
        <dbReference type="ChEBI" id="CHEBI:57692"/>
    </cofactor>
</comment>
<organism evidence="5 6">
    <name type="scientific">Desulfovibrio fairfieldensis</name>
    <dbReference type="NCBI Taxonomy" id="44742"/>
    <lineage>
        <taxon>Bacteria</taxon>
        <taxon>Pseudomonadati</taxon>
        <taxon>Thermodesulfobacteriota</taxon>
        <taxon>Desulfovibrionia</taxon>
        <taxon>Desulfovibrionales</taxon>
        <taxon>Desulfovibrionaceae</taxon>
        <taxon>Desulfovibrio</taxon>
    </lineage>
</organism>
<dbReference type="AlphaFoldDB" id="A0A0X8JHA9"/>
<keyword evidence="2" id="KW-0560">Oxidoreductase</keyword>
<dbReference type="RefSeq" id="WP_062251178.1">
    <property type="nucleotide sequence ID" value="NZ_CP014229.1"/>
</dbReference>
<dbReference type="STRING" id="44742.AXF13_00075"/>
<dbReference type="InterPro" id="IPR001613">
    <property type="entry name" value="Flavin_amine_oxidase"/>
</dbReference>
<dbReference type="GO" id="GO:0016491">
    <property type="term" value="F:oxidoreductase activity"/>
    <property type="evidence" value="ECO:0007669"/>
    <property type="project" value="UniProtKB-KW"/>
</dbReference>
<dbReference type="PANTHER" id="PTHR42923">
    <property type="entry name" value="PROTOPORPHYRINOGEN OXIDASE"/>
    <property type="match status" value="1"/>
</dbReference>
<dbReference type="KEGG" id="dfi:AXF13_00075"/>
<keyword evidence="6" id="KW-1185">Reference proteome</keyword>
<protein>
    <submittedName>
        <fullName evidence="5">Amine oxidase</fullName>
    </submittedName>
</protein>
<evidence type="ECO:0000256" key="1">
    <source>
        <dbReference type="ARBA" id="ARBA00001974"/>
    </source>
</evidence>
<feature type="domain" description="Amine oxidase" evidence="4">
    <location>
        <begin position="11"/>
        <end position="441"/>
    </location>
</feature>
<evidence type="ECO:0000313" key="6">
    <source>
        <dbReference type="Proteomes" id="UP000069241"/>
    </source>
</evidence>
<dbReference type="Gene3D" id="3.90.660.20">
    <property type="entry name" value="Protoporphyrinogen oxidase, mitochondrial, domain 2"/>
    <property type="match status" value="1"/>
</dbReference>
<feature type="binding site" evidence="3">
    <location>
        <position position="346"/>
    </location>
    <ligand>
        <name>substrate</name>
    </ligand>
</feature>
<gene>
    <name evidence="5" type="ORF">AXF13_00075</name>
</gene>
<accession>A0A0X8JHA9</accession>
<evidence type="ECO:0000256" key="2">
    <source>
        <dbReference type="ARBA" id="ARBA00023002"/>
    </source>
</evidence>
<dbReference type="InterPro" id="IPR036188">
    <property type="entry name" value="FAD/NAD-bd_sf"/>
</dbReference>
<proteinExistence type="predicted"/>
<feature type="binding site" evidence="3">
    <location>
        <position position="231"/>
    </location>
    <ligand>
        <name>FAD</name>
        <dbReference type="ChEBI" id="CHEBI:57692"/>
    </ligand>
</feature>
<dbReference type="Pfam" id="PF01593">
    <property type="entry name" value="Amino_oxidase"/>
    <property type="match status" value="1"/>
</dbReference>
<sequence>MRDAIIVGGGIAGMPAAWRLRHSDIIALEAGNRIGGRLRSERRGKYWLNWGGHVFGGEGSYADKLLKEVGVDALDLPGSFSALSFKGKTLNGGNVNLYPFKLPLSWGTRWEIVKAGLKVMKAVKAYGRVNKPRKGEDYRVRQQRIYDFMADKTFAEFTGPLSPDADAFFRPTVSRSSGDPEEISAGAGVGYFLLVWDKGAGLARNIVGGAATLPQAIGDKLGDKLKMGAEVLQVVQHNDHVEVTWRQDGKEHTEKARYCVMTTPATITHRVTKGLDPVVYDALGKIKYGHYVSAAFLTNETGRHAWDDVYAYCTPQRSFNIAFNMSNLVRSMEGGERAPGSSFMVFSPATLARNLINLPDEKVLEIYRKDLEEVFPGFGNIVVEQSVQKFHDGLAYCFPGRNKVQPMLMRAPNRIYLAGDYLGSWYTETAIQTGLLAGEDINSKLYTDKLLPDNGFSY</sequence>
<dbReference type="Gene3D" id="3.50.50.60">
    <property type="entry name" value="FAD/NAD(P)-binding domain"/>
    <property type="match status" value="2"/>
</dbReference>
<dbReference type="InterPro" id="IPR050464">
    <property type="entry name" value="Zeta_carotene_desat/Oxidored"/>
</dbReference>